<dbReference type="GO" id="GO:0030091">
    <property type="term" value="P:protein repair"/>
    <property type="evidence" value="ECO:0007669"/>
    <property type="project" value="InterPro"/>
</dbReference>
<gene>
    <name evidence="7" type="primary">msrB</name>
    <name evidence="7" type="ORF">MACH21_15690</name>
</gene>
<keyword evidence="3" id="KW-0808">Transferase</keyword>
<sequence length="154" mass="18691">MNLYLKYKIRKDFKKIKEILKIPDLLSIQKDSFNKFIEYNNYCGINYVLNEFFPIISKNIKILYKYYKLENSIYDEKECKLKGLNYYISLKVNFDIIYYENDNIKYINNQNIYICDIPMMTKNCSFIINGIERVIVSQLHRSPGVFFFVKKKIY</sequence>
<protein>
    <recommendedName>
        <fullName evidence="1">DNA-directed RNA polymerase</fullName>
        <ecNumber evidence="1">2.7.7.6</ecNumber>
    </recommendedName>
</protein>
<dbReference type="GO" id="GO:0005737">
    <property type="term" value="C:cytoplasm"/>
    <property type="evidence" value="ECO:0007669"/>
    <property type="project" value="TreeGrafter"/>
</dbReference>
<dbReference type="GO" id="GO:0033743">
    <property type="term" value="F:peptide-methionine (R)-S-oxide reductase activity"/>
    <property type="evidence" value="ECO:0007669"/>
    <property type="project" value="UniProtKB-UniRule"/>
</dbReference>
<dbReference type="Pfam" id="PF04563">
    <property type="entry name" value="RNA_pol_Rpb2_1"/>
    <property type="match status" value="1"/>
</dbReference>
<evidence type="ECO:0000256" key="4">
    <source>
        <dbReference type="ARBA" id="ARBA00022695"/>
    </source>
</evidence>
<name>A0AA48KI47_9RHOB</name>
<dbReference type="AlphaFoldDB" id="A0AA48KI47"/>
<evidence type="ECO:0000256" key="5">
    <source>
        <dbReference type="ARBA" id="ARBA00023163"/>
    </source>
</evidence>
<evidence type="ECO:0000313" key="7">
    <source>
        <dbReference type="EMBL" id="BDW85392.1"/>
    </source>
</evidence>
<feature type="domain" description="RNA polymerase beta subunit protrusion" evidence="6">
    <location>
        <begin position="25"/>
        <end position="124"/>
    </location>
</feature>
<dbReference type="GO" id="GO:0006979">
    <property type="term" value="P:response to oxidative stress"/>
    <property type="evidence" value="ECO:0007669"/>
    <property type="project" value="InterPro"/>
</dbReference>
<evidence type="ECO:0000256" key="3">
    <source>
        <dbReference type="ARBA" id="ARBA00022679"/>
    </source>
</evidence>
<dbReference type="KEGG" id="rmai:MACH21_15690"/>
<proteinExistence type="predicted"/>
<dbReference type="Gene3D" id="3.90.1100.10">
    <property type="match status" value="1"/>
</dbReference>
<dbReference type="EC" id="2.7.7.6" evidence="1"/>
<organism evidence="7 8">
    <name type="scientific">Roseicyclus marinus</name>
    <dbReference type="NCBI Taxonomy" id="2161673"/>
    <lineage>
        <taxon>Bacteria</taxon>
        <taxon>Pseudomonadati</taxon>
        <taxon>Pseudomonadota</taxon>
        <taxon>Alphaproteobacteria</taxon>
        <taxon>Rhodobacterales</taxon>
        <taxon>Roseobacteraceae</taxon>
        <taxon>Roseicyclus</taxon>
    </lineage>
</organism>
<evidence type="ECO:0000256" key="1">
    <source>
        <dbReference type="ARBA" id="ARBA00012418"/>
    </source>
</evidence>
<reference evidence="7 8" key="1">
    <citation type="submission" date="2023-01" db="EMBL/GenBank/DDBJ databases">
        <title>Complete genome sequence of Roseicyclus marinus strain Dej080120_10.</title>
        <authorList>
            <person name="Ueki S."/>
            <person name="Maruyama F."/>
        </authorList>
    </citation>
    <scope>NUCLEOTIDE SEQUENCE [LARGE SCALE GENOMIC DNA]</scope>
    <source>
        <strain evidence="7 8">Dej080120_10</strain>
    </source>
</reference>
<keyword evidence="4" id="KW-0548">Nucleotidyltransferase</keyword>
<keyword evidence="2" id="KW-0240">DNA-directed RNA polymerase</keyword>
<dbReference type="Proteomes" id="UP001337723">
    <property type="component" value="Chromosome"/>
</dbReference>
<dbReference type="InterPro" id="IPR007644">
    <property type="entry name" value="RNA_pol_bsu_protrusion"/>
</dbReference>
<dbReference type="SUPFAM" id="SSF64484">
    <property type="entry name" value="beta and beta-prime subunits of DNA dependent RNA-polymerase"/>
    <property type="match status" value="1"/>
</dbReference>
<keyword evidence="8" id="KW-1185">Reference proteome</keyword>
<accession>A0AA48KI47</accession>
<dbReference type="EMBL" id="AP027266">
    <property type="protein sequence ID" value="BDW85392.1"/>
    <property type="molecule type" value="Genomic_DNA"/>
</dbReference>
<evidence type="ECO:0000256" key="2">
    <source>
        <dbReference type="ARBA" id="ARBA00022478"/>
    </source>
</evidence>
<keyword evidence="5" id="KW-0804">Transcription</keyword>
<evidence type="ECO:0000313" key="8">
    <source>
        <dbReference type="Proteomes" id="UP001337723"/>
    </source>
</evidence>
<evidence type="ECO:0000259" key="6">
    <source>
        <dbReference type="Pfam" id="PF04563"/>
    </source>
</evidence>